<keyword evidence="9" id="KW-0067">ATP-binding</keyword>
<evidence type="ECO:0000256" key="6">
    <source>
        <dbReference type="ARBA" id="ARBA00022723"/>
    </source>
</evidence>
<keyword evidence="3" id="KW-0808">Transferase</keyword>
<feature type="compositionally biased region" description="Polar residues" evidence="14">
    <location>
        <begin position="1084"/>
        <end position="1097"/>
    </location>
</feature>
<gene>
    <name evidence="16" type="ORF">CSSPJE1EN1_LOCUS3618</name>
</gene>
<evidence type="ECO:0000256" key="8">
    <source>
        <dbReference type="ARBA" id="ARBA00022833"/>
    </source>
</evidence>
<dbReference type="Gene3D" id="3.40.50.300">
    <property type="entry name" value="P-loop containing nucleotide triphosphate hydrolases"/>
    <property type="match status" value="1"/>
</dbReference>
<feature type="coiled-coil region" evidence="13">
    <location>
        <begin position="821"/>
        <end position="848"/>
    </location>
</feature>
<keyword evidence="5" id="KW-0235">DNA replication</keyword>
<dbReference type="Pfam" id="PF23007">
    <property type="entry name" value="DnaA_N-like_STI"/>
    <property type="match status" value="1"/>
</dbReference>
<dbReference type="InterPro" id="IPR022754">
    <property type="entry name" value="DNA_pol_III_gamma-3"/>
</dbReference>
<feature type="region of interest" description="Disordered" evidence="14">
    <location>
        <begin position="280"/>
        <end position="325"/>
    </location>
</feature>
<evidence type="ECO:0000256" key="11">
    <source>
        <dbReference type="ARBA" id="ARBA00023054"/>
    </source>
</evidence>
<dbReference type="InterPro" id="IPR012763">
    <property type="entry name" value="DNA_pol_III_sug/sutau_N"/>
</dbReference>
<organism evidence="16 17">
    <name type="scientific">Sphagnum jensenii</name>
    <dbReference type="NCBI Taxonomy" id="128206"/>
    <lineage>
        <taxon>Eukaryota</taxon>
        <taxon>Viridiplantae</taxon>
        <taxon>Streptophyta</taxon>
        <taxon>Embryophyta</taxon>
        <taxon>Bryophyta</taxon>
        <taxon>Sphagnophytina</taxon>
        <taxon>Sphagnopsida</taxon>
        <taxon>Sphagnales</taxon>
        <taxon>Sphagnaceae</taxon>
        <taxon>Sphagnum</taxon>
    </lineage>
</organism>
<feature type="region of interest" description="Disordered" evidence="14">
    <location>
        <begin position="36"/>
        <end position="90"/>
    </location>
</feature>
<feature type="region of interest" description="Disordered" evidence="14">
    <location>
        <begin position="114"/>
        <end position="138"/>
    </location>
</feature>
<sequence>MQDLDQVQRSREVVVVRMPPQADEVHHPPMLDVAALHKLRTPSTSSSSLKSSSASGVSSLWGGRGVDSSRDRSNSHDGVSFTRELQAGDVPTAATVLDGKVWPREALKHEDIVQEEHKADFTAGEEEEEEEEDTINASDPRVEWKFSGELDKYWMKLRGSDQEKPKKMKRRHHTGFQPEARWQGDTARREELARRVILENGNGGGGGGAYTLPSSPLSHHLLSCNSQGSFSTLLKVQAVEDERIAGCESLFQSDEGELSPMERDRTQTLIWSESPIQQNIKKENSELQRSQKSRRRSEEVKQAANLHVKAHRRGRKKARSVAPAPALDDHDDELALSDMPQHGCRLHWDWSLIHRYKTKTFMDLAGLTCTFPDTVERKAADRAKEFSGDVSLFSDMCCSQEAAAAATIVHGHQSISSLDSEVNGLPLLADDEDTHGTSDHSGTILLKQLSSKKPTKEHQSKAVSLSTGGTAARKKGHKTPFKSVLKKLPARALPQGALTPPVAAAGEQDTHRTLSQKYRPQSFKEVVGQSMVIKSLSTSIMKGKVAPVYLFMGPRGTGKTTTARIFAAALNCCSSHMEQWPCRNCQECKTISLNSSQDVKEIDASNNADIESMRAMLGTFSPSHSRYKVIIVDGCDFLTTEVWNAFLKVLEEPPKNLVFILITTEVKHLPLTVISRCQKFPFSKVKEEDMVKRLKILAAKEHLEVETEALKLMASTADGSLRDAETTMDQLSLLDKRISLTAVQELVGLIPDGKLLELLDLALSAEAGNTVRFMRELLKSGVEPLSLVSQLASLITNILAGSFDVHPETHLRGFFRKNFSQKEEQQRLRAALKVLAEAEKQLRVASDQPTWLTAALLQFAPDRSFLPSSVNTSIAPSPAASNMSQRTTTFLRQHARFEEESQTHHRSSCLLRMMDRQHLEKTWTRVLQICQSKVLRHLLQSDGKLIAVGIQDEDMYAIAQLEFHHPEPLKMAERSESSILHAFQMVLSCPVELRISLKGVQNKTVRNKMGVFQNKNSSEDLQTLLASRHKTDHRMKRTFEENTFEASGLAFLDDIQGIPWHNHYHRSRARKHRRAGGMKEQEIENQTPVSQVGTSWSHKNHIRRSSASAAERGESGQSQDSPWPQASERYSSSSHGFSSSLASLLEAESKGRRALLKTMMEEEPDTQLETLDENWSLWSMQQGKHKHVKFREGNNLAASIEEENSQRIESQLKPTREVLHSWKAPQPEKLKGKLGRQRAKGKELFFRFVPCGKSNKTVLNNG</sequence>
<dbReference type="Pfam" id="PF22608">
    <property type="entry name" value="DNAX_ATPase_lid"/>
    <property type="match status" value="1"/>
</dbReference>
<evidence type="ECO:0000256" key="13">
    <source>
        <dbReference type="SAM" id="Coils"/>
    </source>
</evidence>
<keyword evidence="11 13" id="KW-0175">Coiled coil</keyword>
<evidence type="ECO:0000256" key="10">
    <source>
        <dbReference type="ARBA" id="ARBA00022932"/>
    </source>
</evidence>
<accession>A0ABP0VUH0</accession>
<name>A0ABP0VUH0_9BRYO</name>
<feature type="domain" description="AAA+ ATPase" evidence="15">
    <location>
        <begin position="545"/>
        <end position="686"/>
    </location>
</feature>
<keyword evidence="6" id="KW-0479">Metal-binding</keyword>
<dbReference type="SUPFAM" id="SSF48019">
    <property type="entry name" value="post-AAA+ oligomerization domain-like"/>
    <property type="match status" value="1"/>
</dbReference>
<keyword evidence="8" id="KW-0862">Zinc</keyword>
<evidence type="ECO:0000256" key="3">
    <source>
        <dbReference type="ARBA" id="ARBA00022679"/>
    </source>
</evidence>
<evidence type="ECO:0000256" key="4">
    <source>
        <dbReference type="ARBA" id="ARBA00022695"/>
    </source>
</evidence>
<dbReference type="Gene3D" id="1.10.8.60">
    <property type="match status" value="1"/>
</dbReference>
<evidence type="ECO:0000256" key="14">
    <source>
        <dbReference type="SAM" id="MobiDB-lite"/>
    </source>
</evidence>
<evidence type="ECO:0000256" key="7">
    <source>
        <dbReference type="ARBA" id="ARBA00022741"/>
    </source>
</evidence>
<proteinExistence type="inferred from homology"/>
<feature type="region of interest" description="Disordered" evidence="14">
    <location>
        <begin position="449"/>
        <end position="480"/>
    </location>
</feature>
<dbReference type="EMBL" id="OZ020106">
    <property type="protein sequence ID" value="CAK9258140.1"/>
    <property type="molecule type" value="Genomic_DNA"/>
</dbReference>
<keyword evidence="10" id="KW-0239">DNA-directed DNA polymerase</keyword>
<feature type="compositionally biased region" description="Basic residues" evidence="14">
    <location>
        <begin position="1065"/>
        <end position="1076"/>
    </location>
</feature>
<evidence type="ECO:0000313" key="16">
    <source>
        <dbReference type="EMBL" id="CAK9258140.1"/>
    </source>
</evidence>
<evidence type="ECO:0000256" key="9">
    <source>
        <dbReference type="ARBA" id="ARBA00022840"/>
    </source>
</evidence>
<evidence type="ECO:0000256" key="5">
    <source>
        <dbReference type="ARBA" id="ARBA00022705"/>
    </source>
</evidence>
<protein>
    <recommendedName>
        <fullName evidence="2">DNA-directed DNA polymerase</fullName>
        <ecNumber evidence="2">2.7.7.7</ecNumber>
    </recommendedName>
</protein>
<dbReference type="SMART" id="SM00382">
    <property type="entry name" value="AAA"/>
    <property type="match status" value="1"/>
</dbReference>
<dbReference type="Proteomes" id="UP001497444">
    <property type="component" value="Chromosome 11"/>
</dbReference>
<dbReference type="PANTHER" id="PTHR11669:SF0">
    <property type="entry name" value="PROTEIN STICHEL-LIKE 2"/>
    <property type="match status" value="1"/>
</dbReference>
<evidence type="ECO:0000313" key="17">
    <source>
        <dbReference type="Proteomes" id="UP001497444"/>
    </source>
</evidence>
<keyword evidence="7" id="KW-0547">Nucleotide-binding</keyword>
<keyword evidence="4" id="KW-0548">Nucleotidyltransferase</keyword>
<evidence type="ECO:0000259" key="15">
    <source>
        <dbReference type="SMART" id="SM00382"/>
    </source>
</evidence>
<dbReference type="CDD" id="cd00009">
    <property type="entry name" value="AAA"/>
    <property type="match status" value="1"/>
</dbReference>
<keyword evidence="17" id="KW-1185">Reference proteome</keyword>
<feature type="compositionally biased region" description="Basic residues" evidence="14">
    <location>
        <begin position="308"/>
        <end position="319"/>
    </location>
</feature>
<dbReference type="SUPFAM" id="SSF52540">
    <property type="entry name" value="P-loop containing nucleoside triphosphate hydrolases"/>
    <property type="match status" value="1"/>
</dbReference>
<dbReference type="Pfam" id="PF13177">
    <property type="entry name" value="DNA_pol3_delta2"/>
    <property type="match status" value="1"/>
</dbReference>
<dbReference type="InterPro" id="IPR050238">
    <property type="entry name" value="DNA_Rep/Repair_Clamp_Loader"/>
</dbReference>
<dbReference type="EC" id="2.7.7.7" evidence="2"/>
<dbReference type="NCBIfam" id="TIGR02397">
    <property type="entry name" value="dnaX_nterm"/>
    <property type="match status" value="1"/>
</dbReference>
<reference evidence="16" key="1">
    <citation type="submission" date="2024-02" db="EMBL/GenBank/DDBJ databases">
        <authorList>
            <consortium name="ELIXIR-Norway"/>
            <consortium name="Elixir Norway"/>
        </authorList>
    </citation>
    <scope>NUCLEOTIDE SEQUENCE</scope>
</reference>
<dbReference type="CDD" id="cd18137">
    <property type="entry name" value="HLD_clamp_pol_III_gamma_tau"/>
    <property type="match status" value="1"/>
</dbReference>
<comment type="catalytic activity">
    <reaction evidence="12">
        <text>DNA(n) + a 2'-deoxyribonucleoside 5'-triphosphate = DNA(n+1) + diphosphate</text>
        <dbReference type="Rhea" id="RHEA:22508"/>
        <dbReference type="Rhea" id="RHEA-COMP:17339"/>
        <dbReference type="Rhea" id="RHEA-COMP:17340"/>
        <dbReference type="ChEBI" id="CHEBI:33019"/>
        <dbReference type="ChEBI" id="CHEBI:61560"/>
        <dbReference type="ChEBI" id="CHEBI:173112"/>
        <dbReference type="EC" id="2.7.7.7"/>
    </reaction>
</comment>
<evidence type="ECO:0000256" key="12">
    <source>
        <dbReference type="ARBA" id="ARBA00049244"/>
    </source>
</evidence>
<dbReference type="PANTHER" id="PTHR11669">
    <property type="entry name" value="REPLICATION FACTOR C / DNA POLYMERASE III GAMMA-TAU SUBUNIT"/>
    <property type="match status" value="1"/>
</dbReference>
<dbReference type="InterPro" id="IPR054506">
    <property type="entry name" value="DnaA_N-like_STI"/>
</dbReference>
<dbReference type="InterPro" id="IPR045085">
    <property type="entry name" value="HLD_clamp_pol_III_gamma_tau"/>
</dbReference>
<evidence type="ECO:0000256" key="2">
    <source>
        <dbReference type="ARBA" id="ARBA00012417"/>
    </source>
</evidence>
<evidence type="ECO:0000256" key="1">
    <source>
        <dbReference type="ARBA" id="ARBA00006360"/>
    </source>
</evidence>
<feature type="region of interest" description="Disordered" evidence="14">
    <location>
        <begin position="1065"/>
        <end position="1135"/>
    </location>
</feature>
<dbReference type="InterPro" id="IPR008921">
    <property type="entry name" value="DNA_pol3_clamp-load_cplx_C"/>
</dbReference>
<feature type="compositionally biased region" description="Low complexity" evidence="14">
    <location>
        <begin position="43"/>
        <end position="59"/>
    </location>
</feature>
<feature type="compositionally biased region" description="Acidic residues" evidence="14">
    <location>
        <begin position="123"/>
        <end position="134"/>
    </location>
</feature>
<comment type="similarity">
    <text evidence="1">Belongs to the DnaX/STICHEL family.</text>
</comment>
<dbReference type="InterPro" id="IPR027417">
    <property type="entry name" value="P-loop_NTPase"/>
</dbReference>
<dbReference type="Pfam" id="PF12169">
    <property type="entry name" value="DNA_pol3_gamma3"/>
    <property type="match status" value="1"/>
</dbReference>
<dbReference type="InterPro" id="IPR003593">
    <property type="entry name" value="AAA+_ATPase"/>
</dbReference>